<feature type="coiled-coil region" evidence="1">
    <location>
        <begin position="106"/>
        <end position="137"/>
    </location>
</feature>
<feature type="signal peptide" evidence="2">
    <location>
        <begin position="1"/>
        <end position="31"/>
    </location>
</feature>
<dbReference type="EMBL" id="CP041663">
    <property type="protein sequence ID" value="QDY88482.1"/>
    <property type="molecule type" value="Genomic_DNA"/>
</dbReference>
<dbReference type="Proteomes" id="UP000317512">
    <property type="component" value="Chromosome"/>
</dbReference>
<dbReference type="PANTHER" id="PTHR23159:SF31">
    <property type="entry name" value="CENTROSOME-ASSOCIATED PROTEIN CEP250 ISOFORM X1"/>
    <property type="match status" value="1"/>
</dbReference>
<feature type="chain" id="PRO_5022992868" evidence="2">
    <location>
        <begin position="32"/>
        <end position="2288"/>
    </location>
</feature>
<feature type="coiled-coil region" evidence="1">
    <location>
        <begin position="755"/>
        <end position="789"/>
    </location>
</feature>
<accession>A0A5B8JBN5</accession>
<reference evidence="4" key="1">
    <citation type="submission" date="2019-07" db="EMBL/GenBank/DDBJ databases">
        <title>Complete genome sequences of three Mycoplasma sp. 1220 strains.</title>
        <authorList>
            <person name="Grozner D."/>
            <person name="Forro B."/>
            <person name="Kovacs A.B."/>
            <person name="Marton S."/>
            <person name="Banyai K."/>
            <person name="Kreizinger Z."/>
            <person name="Sulyok K.M."/>
            <person name="Gyuranecz M."/>
        </authorList>
    </citation>
    <scope>NUCLEOTIDE SEQUENCE [LARGE SCALE GENOMIC DNA]</scope>
    <source>
        <strain evidence="4">MYCAV93</strain>
    </source>
</reference>
<dbReference type="OrthoDB" id="400339at2"/>
<keyword evidence="2" id="KW-0732">Signal</keyword>
<evidence type="ECO:0000256" key="2">
    <source>
        <dbReference type="SAM" id="SignalP"/>
    </source>
</evidence>
<feature type="coiled-coil region" evidence="1">
    <location>
        <begin position="1712"/>
        <end position="1739"/>
    </location>
</feature>
<gene>
    <name evidence="3" type="ORF">FOY43_02295</name>
</gene>
<feature type="coiled-coil region" evidence="1">
    <location>
        <begin position="364"/>
        <end position="391"/>
    </location>
</feature>
<proteinExistence type="predicted"/>
<dbReference type="PANTHER" id="PTHR23159">
    <property type="entry name" value="CENTROSOMAL PROTEIN 2"/>
    <property type="match status" value="1"/>
</dbReference>
<feature type="coiled-coil region" evidence="1">
    <location>
        <begin position="599"/>
        <end position="698"/>
    </location>
</feature>
<name>A0A5B8JBN5_9MOLU</name>
<dbReference type="RefSeq" id="WP_146308945.1">
    <property type="nucleotide sequence ID" value="NZ_CP041663.1"/>
</dbReference>
<feature type="coiled-coil region" evidence="1">
    <location>
        <begin position="1565"/>
        <end position="1612"/>
    </location>
</feature>
<feature type="coiled-coil region" evidence="1">
    <location>
        <begin position="449"/>
        <end position="516"/>
    </location>
</feature>
<evidence type="ECO:0000256" key="1">
    <source>
        <dbReference type="SAM" id="Coils"/>
    </source>
</evidence>
<evidence type="ECO:0000313" key="3">
    <source>
        <dbReference type="EMBL" id="QDY88482.1"/>
    </source>
</evidence>
<sequence>MKNNSKSKKKKTLIILSLLSLTSVTLGSVTAFVLHEKSDKKIEKPIDESKVDDELKNQKIEKYEQIIKEKDEYINSLSDSDKEKNKTELDKLVDEFSKLPDKSELNNKTNTELDELISKAEEIFNNFKNAVENNQNDKSEDDENSNSENKFESIVDKFHILESQIRNYASKLDKNKFGDIANECLNYAESISSFISPFENIKEFNEKQIETLNKKYNEFVQVFAKLQYKENIIVLNEFKNKSQELIEHLNKNYSQELSNKLVEFKNQKSILDKRSLSIKTIQEISKLEDLSEIQELNQSYHSLVNKMEYEKYRLDFNKKIEDIIANPDSQINEDDKKKLNDIVENLNKTVDNNIKNNVKDDKLLDKTKNDFDNLLNQIINKNQNNEETNKAESKKWTEKLEVLIKEINGTFIPDNLNNIGTQDIKNKLVNSIELNKPNSDADLEAKEKYNSLLESYNNAKRELTQYNTNKESLETTKKILESEALKYTEEKYKSLVEKINEKVKKVNEELENLSSDELIKTNLELREFISTLPNKVAICDSLDNLKQTIEQANSYISNNGDTYETNLNKELNVIVIASEEKYKEFLSDIFSPSIASEIIDNVNKTLQDKLLEVKNIKEERNKSKELLEKKINELTTYKDKVLSKDEKSKNMYADLINQLEELIIQSNKIKDDSDAQTLTQQIDNIDKQLSEIKNTKNQRDQENGLIKGSLEDQLIDAQNWIDSNFDPNSNNQIKRNLESVINEIISNKDLPETDNQKLNELIQQLKNALDKAKEDLKSQNKAKEELLVNVGKLENYIKNNLTESPYNEIDNNLGLSKKIDEIKTNINNYSAEELKNLNKEILELITKSEEAKTDKDHEIALKKLNDLVSESKGYVNQLNDSVNKDRYNQISSLLGSKISNAESNINNQTTEELKNNYSSLYKALKDAKDSKYALDQQIYNDKKSELNNKALEALNKLVNFRDDVPTEKEFKEQLKKKIDEAKSVTTLTKENINSILEEIENKSKTLDELISQADQKLEYFKSLNKLKNDLSNAKEELENIPKNNSDSRYNEIKENLDKVIKEIENNIENKDTNSLKNDSTRLEQAVENAKSQVETVSKENAKSELNKTIEKANKLLDELKKDNNSNSYKQIIDELSEITEQSQKVYEDANNTSTNNVEQNNKLNQAIEKAQADKSQVDLNILKNQLSDLITKSNKLIEYINSDSEIFASLSTEDTKTKTKESQGVLESNEKNVLTEKYNSLLESYNSLIDAKNAISTETYNKYVEKLNSKVSEALAKAEILDTNNKNEAQFKSEIISEINNLKQAPELNQDDIIGVVSSFKTQINSLDDIIAKIDKKKNNFNLLDEMLKVWKNITDFRDEYSTSNSENFQILDQQLKINEMISSMSDKVLNQSKTFDDKQIIDLTNELSERLSQILRLKSDIELESANTKFTKALSEAEELYNDLINPSNYQRYDSLSVEFRNSIDTIKNSLEGGVEIDLILTKTSELNELITNTKANRESIDLSLYNEKINERKELYNSFINEILSRFDQSNPDEKADYDKFLNLINNENKEIAFNSENINDILATLDDNITNIKDLRTQAENRIKYHNLTKDTKSTIEKAEELLNEINEHNLSLVFFENGMTEQLENSINSAKQALKSNSFEGLNNANNNLKKLILIDKFEMDYQTNNFSVGKVYASNDDEDQIKREAIREYMNLAYGLKEKTQNPNITEEELNRNIEELSTAFSKLQEKIIILENNFFNETVGNHNSLVKASKEFVNSNSVDIPANIKEYYDRFEKVFSENSEIPTTLDNSKFKQTIKEIRDKDSKIISQREITMNAVMLLSEINKYKDYESKINSIYSNKSINEDYVDILDKYRSDVIQSLNDRKISDTTIDDKLLGNRAENEKFISYVRNINNILENALTKTIDEIYQEQEIDKNNLIIDLQQKIDEFNSYKTEKEKNNITLRGIEKTEKEQIDNDFQSLPKDISNTFQGILDNQNSINSLRTWNTSYDNIITGSKRYVAAIEETIRKNKDVFFFSVKQVRNRNNAITGVLSIETYNEIDQMWDAKYEKLDNEFLSNQENLLVLHDYNVLSTPEQINQYHSQIDQLYNDYLVKVNQQSKDLINYQINELNSLGVELDNIVNSAKDKYSSNNFRILGEFAKQVDKFKENSISYTKSEIQRIAIEPTKNAFANFKKAIDQKVLVRNKVPLLQAELNDKISIIDTLVKNIEKLREIHEKYAPGPVVTDEEHKKIIEIFFEIELSKSDPTYNLILSKNGSTDGDLDIESWKREIAYTNELINYFKNK</sequence>
<feature type="coiled-coil region" evidence="1">
    <location>
        <begin position="910"/>
        <end position="963"/>
    </location>
</feature>
<protein>
    <submittedName>
        <fullName evidence="3">Uncharacterized protein</fullName>
    </submittedName>
</protein>
<keyword evidence="1" id="KW-0175">Coiled coil</keyword>
<feature type="coiled-coil region" evidence="1">
    <location>
        <begin position="989"/>
        <end position="1125"/>
    </location>
</feature>
<organism evidence="3 4">
    <name type="scientific">Mycoplasma anserisalpingitidis</name>
    <dbReference type="NCBI Taxonomy" id="519450"/>
    <lineage>
        <taxon>Bacteria</taxon>
        <taxon>Bacillati</taxon>
        <taxon>Mycoplasmatota</taxon>
        <taxon>Mollicutes</taxon>
        <taxon>Mycoplasmataceae</taxon>
        <taxon>Mycoplasma</taxon>
    </lineage>
</organism>
<evidence type="ECO:0000313" key="4">
    <source>
        <dbReference type="Proteomes" id="UP000317512"/>
    </source>
</evidence>